<sequence length="581" mass="64032">MMLNGTHRKIRVATAQFYSHTDVSANLELSRKYIREAAAAGAQLIVLPENANRTRIDYKDRDTAYRLCEDIDGEYITGLCETAKELNIYIVAGVDLKTATPPNVNIAVVLIGNEGRVLYVHHKTVLWDYEYALFVPGSKEIEVIDTPIGKLGLLSCADGIVPEVPRLSALKGAEILCNSLNSRGPDEMRSHEPLRAIENHVWMIASNSVGGPEDQYPWTGGSQIISPTGEILACAGETDYGMVWADITPETSFPKILGGGIGSLEEFRRPDMYADLVAPIDSLPVAKMYGAVPKDAPKRPLQVATLQLSWYHSTVWTINRTIGQIKYAASRGVQLGVFPELFIFKRDEVTRDPAAAAQRSAEVLTQIQHAAKDAGTIWIVASLVEQEGDSYYSTAFLVDNEGSVAGKYRKLHLSQAERKWATPGNVLSVIETAVGNIGLMIGNEVWLPEMARLLTLHGAEVIAHPADWDRIEAATCAAVERTEENRTHLISCARMDNHAKFGSQIVVADRFVPGQCIALMRYPTAVWSRTGFEENIFYELDLQDSHSKVQGFYLDPCATRQPHLYSVFTRSSVRGVAQGKA</sequence>
<dbReference type="PANTHER" id="PTHR43674:SF2">
    <property type="entry name" value="BETA-UREIDOPROPIONASE"/>
    <property type="match status" value="1"/>
</dbReference>
<dbReference type="GO" id="GO:0016811">
    <property type="term" value="F:hydrolase activity, acting on carbon-nitrogen (but not peptide) bonds, in linear amides"/>
    <property type="evidence" value="ECO:0007669"/>
    <property type="project" value="TreeGrafter"/>
</dbReference>
<evidence type="ECO:0000313" key="4">
    <source>
        <dbReference type="Proteomes" id="UP000053259"/>
    </source>
</evidence>
<dbReference type="RefSeq" id="XP_016210092.1">
    <property type="nucleotide sequence ID" value="XM_016362127.1"/>
</dbReference>
<dbReference type="PROSITE" id="PS50263">
    <property type="entry name" value="CN_HYDROLASE"/>
    <property type="match status" value="2"/>
</dbReference>
<gene>
    <name evidence="3" type="ORF">PV09_08263</name>
</gene>
<name>A0A0D2A0N4_9PEZI</name>
<keyword evidence="4" id="KW-1185">Reference proteome</keyword>
<evidence type="ECO:0000313" key="3">
    <source>
        <dbReference type="EMBL" id="KIW00223.1"/>
    </source>
</evidence>
<organism evidence="3 4">
    <name type="scientific">Verruconis gallopava</name>
    <dbReference type="NCBI Taxonomy" id="253628"/>
    <lineage>
        <taxon>Eukaryota</taxon>
        <taxon>Fungi</taxon>
        <taxon>Dikarya</taxon>
        <taxon>Ascomycota</taxon>
        <taxon>Pezizomycotina</taxon>
        <taxon>Dothideomycetes</taxon>
        <taxon>Pleosporomycetidae</taxon>
        <taxon>Venturiales</taxon>
        <taxon>Sympoventuriaceae</taxon>
        <taxon>Verruconis</taxon>
    </lineage>
</organism>
<dbReference type="InterPro" id="IPR003010">
    <property type="entry name" value="C-N_Hydrolase"/>
</dbReference>
<dbReference type="OrthoDB" id="10250282at2759"/>
<keyword evidence="1" id="KW-0378">Hydrolase</keyword>
<proteinExistence type="predicted"/>
<dbReference type="SUPFAM" id="SSF56317">
    <property type="entry name" value="Carbon-nitrogen hydrolase"/>
    <property type="match status" value="2"/>
</dbReference>
<dbReference type="Gene3D" id="3.60.110.10">
    <property type="entry name" value="Carbon-nitrogen hydrolase"/>
    <property type="match status" value="2"/>
</dbReference>
<feature type="domain" description="CN hydrolase" evidence="2">
    <location>
        <begin position="301"/>
        <end position="542"/>
    </location>
</feature>
<reference evidence="3 4" key="1">
    <citation type="submission" date="2015-01" db="EMBL/GenBank/DDBJ databases">
        <title>The Genome Sequence of Ochroconis gallopava CBS43764.</title>
        <authorList>
            <consortium name="The Broad Institute Genomics Platform"/>
            <person name="Cuomo C."/>
            <person name="de Hoog S."/>
            <person name="Gorbushina A."/>
            <person name="Stielow B."/>
            <person name="Teixiera M."/>
            <person name="Abouelleil A."/>
            <person name="Chapman S.B."/>
            <person name="Priest M."/>
            <person name="Young S.K."/>
            <person name="Wortman J."/>
            <person name="Nusbaum C."/>
            <person name="Birren B."/>
        </authorList>
    </citation>
    <scope>NUCLEOTIDE SEQUENCE [LARGE SCALE GENOMIC DNA]</scope>
    <source>
        <strain evidence="3 4">CBS 43764</strain>
    </source>
</reference>
<dbReference type="Proteomes" id="UP000053259">
    <property type="component" value="Unassembled WGS sequence"/>
</dbReference>
<evidence type="ECO:0000256" key="1">
    <source>
        <dbReference type="ARBA" id="ARBA00022801"/>
    </source>
</evidence>
<dbReference type="EMBL" id="KN847566">
    <property type="protein sequence ID" value="KIW00223.1"/>
    <property type="molecule type" value="Genomic_DNA"/>
</dbReference>
<dbReference type="HOGENOM" id="CLU_500484_0_0_1"/>
<dbReference type="InParanoid" id="A0A0D2A0N4"/>
<dbReference type="STRING" id="253628.A0A0D2A0N4"/>
<dbReference type="AlphaFoldDB" id="A0A0D2A0N4"/>
<dbReference type="InterPro" id="IPR036526">
    <property type="entry name" value="C-N_Hydrolase_sf"/>
</dbReference>
<dbReference type="GeneID" id="27316236"/>
<dbReference type="Pfam" id="PF00795">
    <property type="entry name" value="CN_hydrolase"/>
    <property type="match status" value="2"/>
</dbReference>
<dbReference type="CDD" id="cd07197">
    <property type="entry name" value="nitrilase"/>
    <property type="match status" value="2"/>
</dbReference>
<dbReference type="InterPro" id="IPR050345">
    <property type="entry name" value="Aliph_Amidase/BUP"/>
</dbReference>
<feature type="domain" description="CN hydrolase" evidence="2">
    <location>
        <begin position="10"/>
        <end position="249"/>
    </location>
</feature>
<dbReference type="VEuPathDB" id="FungiDB:PV09_08263"/>
<dbReference type="PANTHER" id="PTHR43674">
    <property type="entry name" value="NITRILASE C965.09-RELATED"/>
    <property type="match status" value="1"/>
</dbReference>
<evidence type="ECO:0000259" key="2">
    <source>
        <dbReference type="PROSITE" id="PS50263"/>
    </source>
</evidence>
<protein>
    <recommendedName>
        <fullName evidence="2">CN hydrolase domain-containing protein</fullName>
    </recommendedName>
</protein>
<accession>A0A0D2A0N4</accession>